<dbReference type="InterPro" id="IPR041577">
    <property type="entry name" value="RT_RNaseH_2"/>
</dbReference>
<evidence type="ECO:0000313" key="2">
    <source>
        <dbReference type="EMBL" id="GBN02512.1"/>
    </source>
</evidence>
<dbReference type="GO" id="GO:0071897">
    <property type="term" value="P:DNA biosynthetic process"/>
    <property type="evidence" value="ECO:0007669"/>
    <property type="project" value="UniProtKB-ARBA"/>
</dbReference>
<evidence type="ECO:0000259" key="1">
    <source>
        <dbReference type="Pfam" id="PF17919"/>
    </source>
</evidence>
<protein>
    <recommendedName>
        <fullName evidence="1">Reverse transcriptase/retrotransposon-derived protein RNase H-like domain-containing protein</fullName>
    </recommendedName>
</protein>
<dbReference type="InterPro" id="IPR050951">
    <property type="entry name" value="Retrovirus_Pol_polyprotein"/>
</dbReference>
<dbReference type="EMBL" id="BGPR01004709">
    <property type="protein sequence ID" value="GBN02512.1"/>
    <property type="molecule type" value="Genomic_DNA"/>
</dbReference>
<sequence>MANYLARFVPNYSDILFPPTSMLSNKVTFVWEEPQEAAFQKLKKILLSDPVLMVFNSGKETIVTTNASSYGLGVTICQKQAVRRRSVIAYASRSLTPTESRYAQIEKLAVMWGCEKFRAF</sequence>
<dbReference type="Pfam" id="PF17919">
    <property type="entry name" value="RT_RNaseH_2"/>
    <property type="match status" value="1"/>
</dbReference>
<evidence type="ECO:0000313" key="3">
    <source>
        <dbReference type="Proteomes" id="UP000499080"/>
    </source>
</evidence>
<accession>A0A4Y2KKD7</accession>
<dbReference type="PANTHER" id="PTHR37984:SF9">
    <property type="entry name" value="INTEGRASE CATALYTIC DOMAIN-CONTAINING PROTEIN"/>
    <property type="match status" value="1"/>
</dbReference>
<dbReference type="InterPro" id="IPR043128">
    <property type="entry name" value="Rev_trsase/Diguanyl_cyclase"/>
</dbReference>
<dbReference type="PANTHER" id="PTHR37984">
    <property type="entry name" value="PROTEIN CBG26694"/>
    <property type="match status" value="1"/>
</dbReference>
<dbReference type="InterPro" id="IPR043502">
    <property type="entry name" value="DNA/RNA_pol_sf"/>
</dbReference>
<dbReference type="Proteomes" id="UP000499080">
    <property type="component" value="Unassembled WGS sequence"/>
</dbReference>
<dbReference type="Gene3D" id="3.30.70.270">
    <property type="match status" value="1"/>
</dbReference>
<gene>
    <name evidence="2" type="ORF">AVEN_76213_1</name>
</gene>
<reference evidence="2 3" key="1">
    <citation type="journal article" date="2019" name="Sci. Rep.">
        <title>Orb-weaving spider Araneus ventricosus genome elucidates the spidroin gene catalogue.</title>
        <authorList>
            <person name="Kono N."/>
            <person name="Nakamura H."/>
            <person name="Ohtoshi R."/>
            <person name="Moran D.A.P."/>
            <person name="Shinohara A."/>
            <person name="Yoshida Y."/>
            <person name="Fujiwara M."/>
            <person name="Mori M."/>
            <person name="Tomita M."/>
            <person name="Arakawa K."/>
        </authorList>
    </citation>
    <scope>NUCLEOTIDE SEQUENCE [LARGE SCALE GENOMIC DNA]</scope>
</reference>
<comment type="caution">
    <text evidence="2">The sequence shown here is derived from an EMBL/GenBank/DDBJ whole genome shotgun (WGS) entry which is preliminary data.</text>
</comment>
<organism evidence="2 3">
    <name type="scientific">Araneus ventricosus</name>
    <name type="common">Orbweaver spider</name>
    <name type="synonym">Epeira ventricosa</name>
    <dbReference type="NCBI Taxonomy" id="182803"/>
    <lineage>
        <taxon>Eukaryota</taxon>
        <taxon>Metazoa</taxon>
        <taxon>Ecdysozoa</taxon>
        <taxon>Arthropoda</taxon>
        <taxon>Chelicerata</taxon>
        <taxon>Arachnida</taxon>
        <taxon>Araneae</taxon>
        <taxon>Araneomorphae</taxon>
        <taxon>Entelegynae</taxon>
        <taxon>Araneoidea</taxon>
        <taxon>Araneidae</taxon>
        <taxon>Araneus</taxon>
    </lineage>
</organism>
<dbReference type="OrthoDB" id="2286242at2759"/>
<keyword evidence="3" id="KW-1185">Reference proteome</keyword>
<feature type="domain" description="Reverse transcriptase/retrotransposon-derived protein RNase H-like" evidence="1">
    <location>
        <begin position="31"/>
        <end position="119"/>
    </location>
</feature>
<name>A0A4Y2KKD7_ARAVE</name>
<proteinExistence type="predicted"/>
<dbReference type="AlphaFoldDB" id="A0A4Y2KKD7"/>
<dbReference type="SUPFAM" id="SSF56672">
    <property type="entry name" value="DNA/RNA polymerases"/>
    <property type="match status" value="1"/>
</dbReference>